<keyword evidence="2" id="KW-0732">Signal</keyword>
<dbReference type="Pfam" id="PF03659">
    <property type="entry name" value="Glyco_hydro_71"/>
    <property type="match status" value="1"/>
</dbReference>
<dbReference type="EMBL" id="KN834762">
    <property type="protein sequence ID" value="KIK63927.1"/>
    <property type="molecule type" value="Genomic_DNA"/>
</dbReference>
<evidence type="ECO:0000256" key="1">
    <source>
        <dbReference type="SAM" id="MobiDB-lite"/>
    </source>
</evidence>
<gene>
    <name evidence="3" type="ORF">GYMLUDRAFT_161913</name>
</gene>
<feature type="region of interest" description="Disordered" evidence="1">
    <location>
        <begin position="50"/>
        <end position="69"/>
    </location>
</feature>
<dbReference type="InterPro" id="IPR005197">
    <property type="entry name" value="Glyco_hydro_71"/>
</dbReference>
<dbReference type="Proteomes" id="UP000053593">
    <property type="component" value="Unassembled WGS sequence"/>
</dbReference>
<evidence type="ECO:0000313" key="4">
    <source>
        <dbReference type="Proteomes" id="UP000053593"/>
    </source>
</evidence>
<evidence type="ECO:0000256" key="2">
    <source>
        <dbReference type="SAM" id="SignalP"/>
    </source>
</evidence>
<sequence length="574" mass="61248">MQTLTFLFLSLFTLRVAHALPLPFPAKTISPNKFNLRASSNFTVSPTSISTSTSASSSPSPSPPSSNRNKYVIAHHMVGNTFPYTSQDWLNDIKLAHASGIDGFALNVGSDPWQPDRVADAYATAQNSSLNFKMFLSLDMSSLPCASASDAAALRALVTPYLSHPNQFRYSRSSSTQAAAFVSTFSGESCKFGQSSVVEGWRTQFAQHPDLQGKMTFVPSFFVAPNQLSQFTGVIDGTFNWNGGWPVELTTASTGSSSTTLSSSLKIGGIEQALSNFIGSPESDRQFLQAFSTGSGNAKSTNTGSIYVAGVSPIFYTHFGKDSFNKNFLYVADQHLFSKRWESLISAQAPLGSDTDPTNGTLTQSPIADQVDIVEIISWNDYGESHYVGPIEGALPTGSEAWTDGMNHTAWLSLTSYYAEAFKTGSYPTLSSDEERIIMWSRTHPASANATSDTVGPVPGSELVLDAIWATALLSEPANVTLQIVPSSNSTSATPLSSQTFSVPAGLSKLTIPISVPDSDANADAGVSMRGIVERGGVNVIELDGGSQGFKFIKTPEQFNYNAWVGCAGEGCVI</sequence>
<dbReference type="Gene3D" id="3.20.20.80">
    <property type="entry name" value="Glycosidases"/>
    <property type="match status" value="1"/>
</dbReference>
<reference evidence="3 4" key="1">
    <citation type="submission" date="2014-04" db="EMBL/GenBank/DDBJ databases">
        <title>Evolutionary Origins and Diversification of the Mycorrhizal Mutualists.</title>
        <authorList>
            <consortium name="DOE Joint Genome Institute"/>
            <consortium name="Mycorrhizal Genomics Consortium"/>
            <person name="Kohler A."/>
            <person name="Kuo A."/>
            <person name="Nagy L.G."/>
            <person name="Floudas D."/>
            <person name="Copeland A."/>
            <person name="Barry K.W."/>
            <person name="Cichocki N."/>
            <person name="Veneault-Fourrey C."/>
            <person name="LaButti K."/>
            <person name="Lindquist E.A."/>
            <person name="Lipzen A."/>
            <person name="Lundell T."/>
            <person name="Morin E."/>
            <person name="Murat C."/>
            <person name="Riley R."/>
            <person name="Ohm R."/>
            <person name="Sun H."/>
            <person name="Tunlid A."/>
            <person name="Henrissat B."/>
            <person name="Grigoriev I.V."/>
            <person name="Hibbett D.S."/>
            <person name="Martin F."/>
        </authorList>
    </citation>
    <scope>NUCLEOTIDE SEQUENCE [LARGE SCALE GENOMIC DNA]</scope>
    <source>
        <strain evidence="3 4">FD-317 M1</strain>
    </source>
</reference>
<proteinExistence type="predicted"/>
<dbReference type="AlphaFoldDB" id="A0A0D0CW16"/>
<evidence type="ECO:0000313" key="3">
    <source>
        <dbReference type="EMBL" id="KIK63927.1"/>
    </source>
</evidence>
<name>A0A0D0CW16_9AGAR</name>
<accession>A0A0D0CW16</accession>
<protein>
    <submittedName>
        <fullName evidence="3">Glycoside hydrolase family 71 protein</fullName>
    </submittedName>
</protein>
<keyword evidence="3" id="KW-0378">Hydrolase</keyword>
<organism evidence="3 4">
    <name type="scientific">Collybiopsis luxurians FD-317 M1</name>
    <dbReference type="NCBI Taxonomy" id="944289"/>
    <lineage>
        <taxon>Eukaryota</taxon>
        <taxon>Fungi</taxon>
        <taxon>Dikarya</taxon>
        <taxon>Basidiomycota</taxon>
        <taxon>Agaricomycotina</taxon>
        <taxon>Agaricomycetes</taxon>
        <taxon>Agaricomycetidae</taxon>
        <taxon>Agaricales</taxon>
        <taxon>Marasmiineae</taxon>
        <taxon>Omphalotaceae</taxon>
        <taxon>Collybiopsis</taxon>
        <taxon>Collybiopsis luxurians</taxon>
    </lineage>
</organism>
<dbReference type="CDD" id="cd11577">
    <property type="entry name" value="GH71"/>
    <property type="match status" value="1"/>
</dbReference>
<feature type="compositionally biased region" description="Low complexity" evidence="1">
    <location>
        <begin position="50"/>
        <end position="59"/>
    </location>
</feature>
<dbReference type="OrthoDB" id="3257981at2759"/>
<dbReference type="HOGENOM" id="CLU_019141_4_0_1"/>
<feature type="chain" id="PRO_5002208687" evidence="2">
    <location>
        <begin position="20"/>
        <end position="574"/>
    </location>
</feature>
<feature type="signal peptide" evidence="2">
    <location>
        <begin position="1"/>
        <end position="19"/>
    </location>
</feature>
<dbReference type="GO" id="GO:0051118">
    <property type="term" value="F:glucan endo-1,3-alpha-glucosidase activity"/>
    <property type="evidence" value="ECO:0007669"/>
    <property type="project" value="InterPro"/>
</dbReference>
<keyword evidence="4" id="KW-1185">Reference proteome</keyword>